<gene>
    <name evidence="2" type="ORF">AVDCRST_MAG66-4246</name>
</gene>
<evidence type="ECO:0000259" key="1">
    <source>
        <dbReference type="Pfam" id="PF04149"/>
    </source>
</evidence>
<feature type="domain" description="DUF397" evidence="1">
    <location>
        <begin position="9"/>
        <end position="62"/>
    </location>
</feature>
<accession>A0A6J4QFU7</accession>
<dbReference type="AlphaFoldDB" id="A0A6J4QFU7"/>
<organism evidence="2">
    <name type="scientific">uncultured Pseudonocardia sp</name>
    <dbReference type="NCBI Taxonomy" id="211455"/>
    <lineage>
        <taxon>Bacteria</taxon>
        <taxon>Bacillati</taxon>
        <taxon>Actinomycetota</taxon>
        <taxon>Actinomycetes</taxon>
        <taxon>Pseudonocardiales</taxon>
        <taxon>Pseudonocardiaceae</taxon>
        <taxon>Pseudonocardia</taxon>
        <taxon>environmental samples</taxon>
    </lineage>
</organism>
<name>A0A6J4QFU7_9PSEU</name>
<dbReference type="InterPro" id="IPR007278">
    <property type="entry name" value="DUF397"/>
</dbReference>
<sequence>MTSSDLTGARWRKSSRSNANAECVEVAFLDGGRVAVRDSKDGGHGPALVFTPGEWAAFVGGVADGEFDRP</sequence>
<proteinExistence type="predicted"/>
<dbReference type="Pfam" id="PF04149">
    <property type="entry name" value="DUF397"/>
    <property type="match status" value="1"/>
</dbReference>
<protein>
    <recommendedName>
        <fullName evidence="1">DUF397 domain-containing protein</fullName>
    </recommendedName>
</protein>
<reference evidence="2" key="1">
    <citation type="submission" date="2020-02" db="EMBL/GenBank/DDBJ databases">
        <authorList>
            <person name="Meier V. D."/>
        </authorList>
    </citation>
    <scope>NUCLEOTIDE SEQUENCE</scope>
    <source>
        <strain evidence="2">AVDCRST_MAG66</strain>
    </source>
</reference>
<evidence type="ECO:0000313" key="2">
    <source>
        <dbReference type="EMBL" id="CAA9443659.1"/>
    </source>
</evidence>
<dbReference type="EMBL" id="CADCUS010000572">
    <property type="protein sequence ID" value="CAA9443659.1"/>
    <property type="molecule type" value="Genomic_DNA"/>
</dbReference>